<feature type="transmembrane region" description="Helical" evidence="1">
    <location>
        <begin position="188"/>
        <end position="208"/>
    </location>
</feature>
<feature type="transmembrane region" description="Helical" evidence="1">
    <location>
        <begin position="155"/>
        <end position="176"/>
    </location>
</feature>
<keyword evidence="3" id="KW-1185">Reference proteome</keyword>
<protein>
    <submittedName>
        <fullName evidence="2">Uncharacterized protein</fullName>
    </submittedName>
</protein>
<gene>
    <name evidence="2" type="ORF">HMPREF1983_01081</name>
</gene>
<proteinExistence type="predicted"/>
<dbReference type="PATRIC" id="fig|1321820.3.peg.1052"/>
<name>U2S429_9BACL</name>
<keyword evidence="1" id="KW-0472">Membrane</keyword>
<accession>U2S429</accession>
<dbReference type="HOGENOM" id="CLU_103359_0_0_9"/>
<reference evidence="2 3" key="1">
    <citation type="submission" date="2013-08" db="EMBL/GenBank/DDBJ databases">
        <authorList>
            <person name="Weinstock G."/>
            <person name="Sodergren E."/>
            <person name="Wylie T."/>
            <person name="Fulton L."/>
            <person name="Fulton R."/>
            <person name="Fronick C."/>
            <person name="O'Laughlin M."/>
            <person name="Godfrey J."/>
            <person name="Miner T."/>
            <person name="Herter B."/>
            <person name="Appelbaum E."/>
            <person name="Cordes M."/>
            <person name="Lek S."/>
            <person name="Wollam A."/>
            <person name="Pepin K.H."/>
            <person name="Palsikar V.B."/>
            <person name="Mitreva M."/>
            <person name="Wilson R.K."/>
        </authorList>
    </citation>
    <scope>NUCLEOTIDE SEQUENCE [LARGE SCALE GENOMIC DNA]</scope>
    <source>
        <strain evidence="2 3">ATCC 700627</strain>
    </source>
</reference>
<dbReference type="eggNOG" id="ENOG502ZSVS">
    <property type="taxonomic scope" value="Bacteria"/>
</dbReference>
<evidence type="ECO:0000313" key="2">
    <source>
        <dbReference type="EMBL" id="ERK57532.1"/>
    </source>
</evidence>
<feature type="transmembrane region" description="Helical" evidence="1">
    <location>
        <begin position="50"/>
        <end position="73"/>
    </location>
</feature>
<dbReference type="Proteomes" id="UP000016637">
    <property type="component" value="Unassembled WGS sequence"/>
</dbReference>
<evidence type="ECO:0000256" key="1">
    <source>
        <dbReference type="SAM" id="Phobius"/>
    </source>
</evidence>
<dbReference type="EMBL" id="AWVP01000065">
    <property type="protein sequence ID" value="ERK57532.1"/>
    <property type="molecule type" value="Genomic_DNA"/>
</dbReference>
<dbReference type="RefSeq" id="WP_021752260.1">
    <property type="nucleotide sequence ID" value="NZ_KI271792.1"/>
</dbReference>
<organism evidence="2 3">
    <name type="scientific">Gemella bergeri ATCC 700627</name>
    <dbReference type="NCBI Taxonomy" id="1321820"/>
    <lineage>
        <taxon>Bacteria</taxon>
        <taxon>Bacillati</taxon>
        <taxon>Bacillota</taxon>
        <taxon>Bacilli</taxon>
        <taxon>Bacillales</taxon>
        <taxon>Gemellaceae</taxon>
        <taxon>Gemella</taxon>
    </lineage>
</organism>
<comment type="caution">
    <text evidence="2">The sequence shown here is derived from an EMBL/GenBank/DDBJ whole genome shotgun (WGS) entry which is preliminary data.</text>
</comment>
<keyword evidence="1" id="KW-0812">Transmembrane</keyword>
<sequence length="235" mass="27550">MKGKIKFHSIFYRCILFMILFCFFVLHTISNGQAITVNLFEKPLTIAWKQLSYIVIIIFVAVTVISSIANWKFYISKEGIFLRKINLLITWEEIIAINHIWINKIYRPSVGRFFLYNSKTIVIHRENYKPICICNISLLALYVIKFYNPKTKTNITFATLATAFNIALNAVILYEVYDGDLLNMQFEIFMILTGLYAVKSFVLPLLMVRHQNKLYRSSLSHERINKTNYSEAIYL</sequence>
<evidence type="ECO:0000313" key="3">
    <source>
        <dbReference type="Proteomes" id="UP000016637"/>
    </source>
</evidence>
<dbReference type="AlphaFoldDB" id="U2S429"/>
<keyword evidence="1" id="KW-1133">Transmembrane helix</keyword>